<keyword evidence="3" id="KW-0723">Serine/threonine-protein kinase</keyword>
<dbReference type="InterPro" id="IPR011009">
    <property type="entry name" value="Kinase-like_dom_sf"/>
</dbReference>
<evidence type="ECO:0000256" key="5">
    <source>
        <dbReference type="ARBA" id="ARBA00022723"/>
    </source>
</evidence>
<evidence type="ECO:0000259" key="12">
    <source>
        <dbReference type="PROSITE" id="PS50011"/>
    </source>
</evidence>
<dbReference type="HOGENOM" id="CLU_018693_3_3_2"/>
<dbReference type="CDD" id="cd05145">
    <property type="entry name" value="RIO1_like"/>
    <property type="match status" value="1"/>
</dbReference>
<evidence type="ECO:0000256" key="2">
    <source>
        <dbReference type="ARBA" id="ARBA00012513"/>
    </source>
</evidence>
<dbReference type="InterPro" id="IPR000687">
    <property type="entry name" value="RIO_kinase"/>
</dbReference>
<dbReference type="Proteomes" id="UP000001304">
    <property type="component" value="Chromosome"/>
</dbReference>
<reference evidence="13 14" key="1">
    <citation type="journal article" date="2010" name="Stand. Genomic Sci.">
        <title>Complete genome sequence of Ignisphaera aggregans type strain (AQ1.S1).</title>
        <authorList>
            <person name="Goker M."/>
            <person name="Held B."/>
            <person name="Lapidus A."/>
            <person name="Nolan M."/>
            <person name="Spring S."/>
            <person name="Yasawong M."/>
            <person name="Lucas S."/>
            <person name="Glavina Del Rio T."/>
            <person name="Tice H."/>
            <person name="Cheng J.F."/>
            <person name="Goodwin L."/>
            <person name="Tapia R."/>
            <person name="Pitluck S."/>
            <person name="Liolios K."/>
            <person name="Ivanova N."/>
            <person name="Mavromatis K."/>
            <person name="Mikhailova N."/>
            <person name="Pati A."/>
            <person name="Chen A."/>
            <person name="Palaniappan K."/>
            <person name="Brambilla E."/>
            <person name="Land M."/>
            <person name="Hauser L."/>
            <person name="Chang Y.J."/>
            <person name="Jeffries C.D."/>
            <person name="Brettin T."/>
            <person name="Detter J.C."/>
            <person name="Han C."/>
            <person name="Rohde M."/>
            <person name="Sikorski J."/>
            <person name="Woyke T."/>
            <person name="Bristow J."/>
            <person name="Eisen J.A."/>
            <person name="Markowitz V."/>
            <person name="Hugenholtz P."/>
            <person name="Kyrpides N.C."/>
            <person name="Klenk H.P."/>
        </authorList>
    </citation>
    <scope>NUCLEOTIDE SEQUENCE [LARGE SCALE GENOMIC DNA]</scope>
    <source>
        <strain evidence="14">DSM 17230 / JCM 13409 / AQ1.S1</strain>
    </source>
</reference>
<evidence type="ECO:0000256" key="1">
    <source>
        <dbReference type="ARBA" id="ARBA00009196"/>
    </source>
</evidence>
<keyword evidence="5" id="KW-0479">Metal-binding</keyword>
<comment type="catalytic activity">
    <reaction evidence="11">
        <text>L-seryl-[protein] + ATP = O-phospho-L-seryl-[protein] + ADP + H(+)</text>
        <dbReference type="Rhea" id="RHEA:17989"/>
        <dbReference type="Rhea" id="RHEA-COMP:9863"/>
        <dbReference type="Rhea" id="RHEA-COMP:11604"/>
        <dbReference type="ChEBI" id="CHEBI:15378"/>
        <dbReference type="ChEBI" id="CHEBI:29999"/>
        <dbReference type="ChEBI" id="CHEBI:30616"/>
        <dbReference type="ChEBI" id="CHEBI:83421"/>
        <dbReference type="ChEBI" id="CHEBI:456216"/>
        <dbReference type="EC" id="2.7.11.1"/>
    </reaction>
</comment>
<name>E0SNX8_IGNAA</name>
<proteinExistence type="inferred from homology"/>
<protein>
    <recommendedName>
        <fullName evidence="2">non-specific serine/threonine protein kinase</fullName>
        <ecNumber evidence="2">2.7.11.1</ecNumber>
    </recommendedName>
</protein>
<evidence type="ECO:0000256" key="10">
    <source>
        <dbReference type="ARBA" id="ARBA00047899"/>
    </source>
</evidence>
<dbReference type="PROSITE" id="PS50011">
    <property type="entry name" value="PROTEIN_KINASE_DOM"/>
    <property type="match status" value="1"/>
</dbReference>
<dbReference type="InterPro" id="IPR051272">
    <property type="entry name" value="RIO-type_Ser/Thr_kinase"/>
</dbReference>
<dbReference type="GO" id="GO:0005524">
    <property type="term" value="F:ATP binding"/>
    <property type="evidence" value="ECO:0007669"/>
    <property type="project" value="UniProtKB-KW"/>
</dbReference>
<gene>
    <name evidence="13" type="ordered locus">Igag_1112</name>
</gene>
<dbReference type="PANTHER" id="PTHR45723">
    <property type="entry name" value="SERINE/THREONINE-PROTEIN KINASE RIO1"/>
    <property type="match status" value="1"/>
</dbReference>
<dbReference type="AlphaFoldDB" id="E0SNX8"/>
<dbReference type="STRING" id="583356.Igag_1112"/>
<keyword evidence="14" id="KW-1185">Reference proteome</keyword>
<dbReference type="EC" id="2.7.11.1" evidence="2"/>
<dbReference type="Gene3D" id="1.10.510.10">
    <property type="entry name" value="Transferase(Phosphotransferase) domain 1"/>
    <property type="match status" value="1"/>
</dbReference>
<dbReference type="InterPro" id="IPR018935">
    <property type="entry name" value="RIO_kinase_CS"/>
</dbReference>
<dbReference type="InterPro" id="IPR000719">
    <property type="entry name" value="Prot_kinase_dom"/>
</dbReference>
<dbReference type="Gene3D" id="3.30.200.20">
    <property type="entry name" value="Phosphorylase Kinase, domain 1"/>
    <property type="match status" value="1"/>
</dbReference>
<keyword evidence="6" id="KW-0547">Nucleotide-binding</keyword>
<keyword evidence="7 13" id="KW-0418">Kinase</keyword>
<evidence type="ECO:0000313" key="13">
    <source>
        <dbReference type="EMBL" id="ADM27924.1"/>
    </source>
</evidence>
<keyword evidence="4" id="KW-0808">Transferase</keyword>
<evidence type="ECO:0000256" key="11">
    <source>
        <dbReference type="ARBA" id="ARBA00048679"/>
    </source>
</evidence>
<dbReference type="GO" id="GO:0004674">
    <property type="term" value="F:protein serine/threonine kinase activity"/>
    <property type="evidence" value="ECO:0007669"/>
    <property type="project" value="UniProtKB-KW"/>
</dbReference>
<dbReference type="GO" id="GO:0046872">
    <property type="term" value="F:metal ion binding"/>
    <property type="evidence" value="ECO:0007669"/>
    <property type="project" value="UniProtKB-KW"/>
</dbReference>
<keyword evidence="9" id="KW-0460">Magnesium</keyword>
<dbReference type="SMART" id="SM00090">
    <property type="entry name" value="RIO"/>
    <property type="match status" value="1"/>
</dbReference>
<dbReference type="PROSITE" id="PS01245">
    <property type="entry name" value="RIO1"/>
    <property type="match status" value="1"/>
</dbReference>
<evidence type="ECO:0000256" key="8">
    <source>
        <dbReference type="ARBA" id="ARBA00022840"/>
    </source>
</evidence>
<dbReference type="KEGG" id="iag:Igag_1112"/>
<evidence type="ECO:0000256" key="7">
    <source>
        <dbReference type="ARBA" id="ARBA00022777"/>
    </source>
</evidence>
<comment type="catalytic activity">
    <reaction evidence="10">
        <text>L-threonyl-[protein] + ATP = O-phospho-L-threonyl-[protein] + ADP + H(+)</text>
        <dbReference type="Rhea" id="RHEA:46608"/>
        <dbReference type="Rhea" id="RHEA-COMP:11060"/>
        <dbReference type="Rhea" id="RHEA-COMP:11605"/>
        <dbReference type="ChEBI" id="CHEBI:15378"/>
        <dbReference type="ChEBI" id="CHEBI:30013"/>
        <dbReference type="ChEBI" id="CHEBI:30616"/>
        <dbReference type="ChEBI" id="CHEBI:61977"/>
        <dbReference type="ChEBI" id="CHEBI:456216"/>
        <dbReference type="EC" id="2.7.11.1"/>
    </reaction>
</comment>
<dbReference type="SUPFAM" id="SSF56112">
    <property type="entry name" value="Protein kinase-like (PK-like)"/>
    <property type="match status" value="1"/>
</dbReference>
<evidence type="ECO:0000256" key="3">
    <source>
        <dbReference type="ARBA" id="ARBA00022527"/>
    </source>
</evidence>
<accession>E0SNX8</accession>
<dbReference type="BioCyc" id="IAGG583356:GHAH-1094-MONOMER"/>
<evidence type="ECO:0000256" key="9">
    <source>
        <dbReference type="ARBA" id="ARBA00022842"/>
    </source>
</evidence>
<comment type="similarity">
    <text evidence="1">Belongs to the protein kinase superfamily. RIO-type Ser/Thr kinase family.</text>
</comment>
<sequence length="270" mass="31754">MVSRDIDIDIEFYSRDREPRRKDKDLFETVEEVFDKATVLAVIELMRRRCIKELKGVISSGKEARVYWAKGFDNEDIAVKIYLTSTAEFRKGILKYIRGDPRYEWITSLHTHKLMAVWARKEYSNLKQMYDAGVRVPKPLCVYRNILVMEFIGENGVRAPLLKELNDAKAIDSNMAERFFIDIIDNIYKIYWNAKLVHGDLSEYNVMVYRDLLYIIDVSQAVKIDHPNAHEFLYRDIQNIVRFFSNEIGIKTPRPEELFNGIVKGIREIT</sequence>
<keyword evidence="8" id="KW-0067">ATP-binding</keyword>
<evidence type="ECO:0000256" key="4">
    <source>
        <dbReference type="ARBA" id="ARBA00022679"/>
    </source>
</evidence>
<feature type="domain" description="Protein kinase" evidence="12">
    <location>
        <begin position="52"/>
        <end position="270"/>
    </location>
</feature>
<organism evidence="13 14">
    <name type="scientific">Ignisphaera aggregans (strain DSM 17230 / JCM 13409 / AQ1.S1)</name>
    <dbReference type="NCBI Taxonomy" id="583356"/>
    <lineage>
        <taxon>Archaea</taxon>
        <taxon>Thermoproteota</taxon>
        <taxon>Thermoprotei</taxon>
        <taxon>Desulfurococcales</taxon>
        <taxon>Desulfurococcaceae</taxon>
        <taxon>Ignisphaera</taxon>
    </lineage>
</organism>
<evidence type="ECO:0000313" key="14">
    <source>
        <dbReference type="Proteomes" id="UP000001304"/>
    </source>
</evidence>
<evidence type="ECO:0000256" key="6">
    <source>
        <dbReference type="ARBA" id="ARBA00022741"/>
    </source>
</evidence>
<dbReference type="InterPro" id="IPR018934">
    <property type="entry name" value="RIO_dom"/>
</dbReference>
<dbReference type="EMBL" id="CP002098">
    <property type="protein sequence ID" value="ADM27924.1"/>
    <property type="molecule type" value="Genomic_DNA"/>
</dbReference>
<dbReference type="Pfam" id="PF01163">
    <property type="entry name" value="RIO1"/>
    <property type="match status" value="1"/>
</dbReference>